<dbReference type="Pfam" id="PF20454">
    <property type="entry name" value="GpA_nuclease"/>
    <property type="match status" value="1"/>
</dbReference>
<reference evidence="4 5" key="1">
    <citation type="submission" date="2024-06" db="EMBL/GenBank/DDBJ databases">
        <title>Genomic Encyclopedia of Type Strains, Phase V (KMG-V): Genome sequencing to study the core and pangenomes of soil and plant-associated prokaryotes.</title>
        <authorList>
            <person name="Whitman W."/>
        </authorList>
    </citation>
    <scope>NUCLEOTIDE SEQUENCE [LARGE SCALE GENOMIC DNA]</scope>
    <source>
        <strain evidence="4 5">NE40</strain>
    </source>
</reference>
<dbReference type="PANTHER" id="PTHR34413">
    <property type="entry name" value="PROPHAGE TAIL FIBER ASSEMBLY PROTEIN HOMOLOG TFAE-RELATED-RELATED"/>
    <property type="match status" value="1"/>
</dbReference>
<evidence type="ECO:0000259" key="3">
    <source>
        <dbReference type="Pfam" id="PF20454"/>
    </source>
</evidence>
<comment type="caution">
    <text evidence="4">The sequence shown here is derived from an EMBL/GenBank/DDBJ whole genome shotgun (WGS) entry which is preliminary data.</text>
</comment>
<dbReference type="InterPro" id="IPR046453">
    <property type="entry name" value="GpA_ATPase"/>
</dbReference>
<keyword evidence="5" id="KW-1185">Reference proteome</keyword>
<dbReference type="Pfam" id="PF05876">
    <property type="entry name" value="GpA_ATPase"/>
    <property type="match status" value="1"/>
</dbReference>
<gene>
    <name evidence="4" type="ORF">V5J35_001718</name>
</gene>
<protein>
    <submittedName>
        <fullName evidence="4">Phage terminase large subunit GpA-like protein</fullName>
        <ecNumber evidence="4">3.1.21.4</ecNumber>
    </submittedName>
</protein>
<evidence type="ECO:0000313" key="5">
    <source>
        <dbReference type="Proteomes" id="UP001549366"/>
    </source>
</evidence>
<dbReference type="RefSeq" id="WP_354010862.1">
    <property type="nucleotide sequence ID" value="NZ_JBEWTA010000001.1"/>
</dbReference>
<dbReference type="HAMAP" id="MF_04144">
    <property type="entry name" value="TERL_LAMBDA"/>
    <property type="match status" value="1"/>
</dbReference>
<dbReference type="EC" id="3.1.21.4" evidence="4"/>
<feature type="region of interest" description="Disordered" evidence="1">
    <location>
        <begin position="613"/>
        <end position="635"/>
    </location>
</feature>
<dbReference type="Proteomes" id="UP001549366">
    <property type="component" value="Unassembled WGS sequence"/>
</dbReference>
<proteinExistence type="inferred from homology"/>
<dbReference type="PANTHER" id="PTHR34413:SF2">
    <property type="entry name" value="PROPHAGE TAIL FIBER ASSEMBLY PROTEIN HOMOLOG TFAE-RELATED"/>
    <property type="match status" value="1"/>
</dbReference>
<dbReference type="InterPro" id="IPR051220">
    <property type="entry name" value="TFA_Chaperone"/>
</dbReference>
<feature type="compositionally biased region" description="Basic residues" evidence="1">
    <location>
        <begin position="621"/>
        <end position="635"/>
    </location>
</feature>
<evidence type="ECO:0000313" key="4">
    <source>
        <dbReference type="EMBL" id="MET4756526.1"/>
    </source>
</evidence>
<evidence type="ECO:0000256" key="1">
    <source>
        <dbReference type="SAM" id="MobiDB-lite"/>
    </source>
</evidence>
<dbReference type="GO" id="GO:0009036">
    <property type="term" value="F:type II site-specific deoxyribonuclease activity"/>
    <property type="evidence" value="ECO:0007669"/>
    <property type="project" value="UniProtKB-EC"/>
</dbReference>
<accession>A0ABV2SH31</accession>
<sequence>MNISPKQLRNLCKAAKLGFMAMHRPVPMTCTEWANENFYLSAESAYIEGRWETAPFQVAILNSMGNDEIRVVNLVKSARVGYSQMLKAATGYLIEHKKRNGMILQPTDGAAQGFMKAHIETAIRDVPVLKALAPWYGKKDRNNTLDAKKFSNQRQLWCLGGTAAKNYREKSLDFIEYDELAAFPEDVEKEGAPTYLGDKRLEGSAFPKSIRGSTPKIKDQCQIERAAKEAETEFRFYLSCPHCGKKQSLKWGGKDASFGTKWDAGKPDDAWYLCEHNACVIRQHELSPLHEQGEWRCDKTGLVTKDGMEYFRAGQLVETPDSVTWYVWTAYSPFTTWGRIVRDFINAKDDPGKLKTFVNTTLGETWDDETGEKLEWENLYARREHYLPAIPDRAVYIAGSVDTQDDRLEGKIKAYGPGEESWLIDYVRLIGDPSGEVLWQKLTDWFDRTFDHASGVKMPVGLICIDSGGHYTDEVYAWCRHDPMRRIPIKGASIYGKPVATFPRKRNRKGVYLTEVGTDNAKDIIYSRLAVQAKDLDNPIRGYMHLPIAEWADEAYFKGLTAERKTMDFSKGRRIYRWVCRSGVRNEPTDLEVYNLAAVRIAQQHFGLDLEKARPEGKKASSAKKRKSVHKSSWL</sequence>
<keyword evidence="4" id="KW-0378">Hydrolase</keyword>
<feature type="domain" description="Terminase large subunit GpA endonuclease" evidence="3">
    <location>
        <begin position="325"/>
        <end position="603"/>
    </location>
</feature>
<organism evidence="4 5">
    <name type="scientific">Endozoicomonas lisbonensis</name>
    <dbReference type="NCBI Taxonomy" id="3120522"/>
    <lineage>
        <taxon>Bacteria</taxon>
        <taxon>Pseudomonadati</taxon>
        <taxon>Pseudomonadota</taxon>
        <taxon>Gammaproteobacteria</taxon>
        <taxon>Oceanospirillales</taxon>
        <taxon>Endozoicomonadaceae</taxon>
        <taxon>Endozoicomonas</taxon>
    </lineage>
</organism>
<feature type="domain" description="Phage terminase large subunit GpA ATPase" evidence="2">
    <location>
        <begin position="48"/>
        <end position="295"/>
    </location>
</feature>
<evidence type="ECO:0000259" key="2">
    <source>
        <dbReference type="Pfam" id="PF05876"/>
    </source>
</evidence>
<dbReference type="EMBL" id="JBEWTB010000002">
    <property type="protein sequence ID" value="MET4756526.1"/>
    <property type="molecule type" value="Genomic_DNA"/>
</dbReference>
<dbReference type="InterPro" id="IPR046454">
    <property type="entry name" value="GpA_endonuclease"/>
</dbReference>
<dbReference type="InterPro" id="IPR008866">
    <property type="entry name" value="Phage_lambda_GpA-like"/>
</dbReference>
<name>A0ABV2SH31_9GAMM</name>